<keyword evidence="4" id="KW-0964">Secreted</keyword>
<keyword evidence="7" id="KW-0966">Cell projection</keyword>
<evidence type="ECO:0000313" key="8">
    <source>
        <dbReference type="Proteomes" id="UP001203423"/>
    </source>
</evidence>
<dbReference type="NCBIfam" id="TIGR02550">
    <property type="entry name" value="flagell_flgL"/>
    <property type="match status" value="1"/>
</dbReference>
<comment type="subcellular location">
    <subcellularLocation>
        <location evidence="1">Bacterial flagellum</location>
    </subcellularLocation>
    <subcellularLocation>
        <location evidence="2">Secreted</location>
    </subcellularLocation>
</comment>
<reference evidence="7 8" key="1">
    <citation type="submission" date="2022-01" db="EMBL/GenBank/DDBJ databases">
        <title>Whole genome-based taxonomy of the Shewanellaceae.</title>
        <authorList>
            <person name="Martin-Rodriguez A.J."/>
        </authorList>
    </citation>
    <scope>NUCLEOTIDE SEQUENCE [LARGE SCALE GENOMIC DNA]</scope>
    <source>
        <strain evidence="7 8">DSM 17177</strain>
    </source>
</reference>
<dbReference type="InterPro" id="IPR013384">
    <property type="entry name" value="Flagell_FlgL"/>
</dbReference>
<evidence type="ECO:0000259" key="6">
    <source>
        <dbReference type="Pfam" id="PF00669"/>
    </source>
</evidence>
<dbReference type="InterPro" id="IPR001492">
    <property type="entry name" value="Flagellin"/>
</dbReference>
<protein>
    <submittedName>
        <fullName evidence="7">Flagellar hook-associated protein FlgL</fullName>
    </submittedName>
</protein>
<keyword evidence="5" id="KW-0975">Bacterial flagellum</keyword>
<dbReference type="EMBL" id="JAKIKS010000049">
    <property type="protein sequence ID" value="MCL1125455.1"/>
    <property type="molecule type" value="Genomic_DNA"/>
</dbReference>
<proteinExistence type="inferred from homology"/>
<comment type="similarity">
    <text evidence="3">Belongs to the bacterial flagellin family.</text>
</comment>
<dbReference type="PANTHER" id="PTHR42792:SF1">
    <property type="entry name" value="FLAGELLAR HOOK-ASSOCIATED PROTEIN 3"/>
    <property type="match status" value="1"/>
</dbReference>
<evidence type="ECO:0000256" key="4">
    <source>
        <dbReference type="ARBA" id="ARBA00022525"/>
    </source>
</evidence>
<organism evidence="7 8">
    <name type="scientific">Shewanella surugensis</name>
    <dbReference type="NCBI Taxonomy" id="212020"/>
    <lineage>
        <taxon>Bacteria</taxon>
        <taxon>Pseudomonadati</taxon>
        <taxon>Pseudomonadota</taxon>
        <taxon>Gammaproteobacteria</taxon>
        <taxon>Alteromonadales</taxon>
        <taxon>Shewanellaceae</taxon>
        <taxon>Shewanella</taxon>
    </lineage>
</organism>
<evidence type="ECO:0000256" key="1">
    <source>
        <dbReference type="ARBA" id="ARBA00004365"/>
    </source>
</evidence>
<dbReference type="InterPro" id="IPR001029">
    <property type="entry name" value="Flagellin_N"/>
</dbReference>
<dbReference type="Pfam" id="PF00669">
    <property type="entry name" value="Flagellin_N"/>
    <property type="match status" value="1"/>
</dbReference>
<keyword evidence="7" id="KW-0969">Cilium</keyword>
<comment type="caution">
    <text evidence="7">The sequence shown here is derived from an EMBL/GenBank/DDBJ whole genome shotgun (WGS) entry which is preliminary data.</text>
</comment>
<feature type="domain" description="Flagellin N-terminal" evidence="6">
    <location>
        <begin position="3"/>
        <end position="141"/>
    </location>
</feature>
<keyword evidence="7" id="KW-0282">Flagellum</keyword>
<accession>A0ABT0LDQ1</accession>
<dbReference type="Gene3D" id="1.20.1330.10">
    <property type="entry name" value="f41 fragment of flagellin, N-terminal domain"/>
    <property type="match status" value="1"/>
</dbReference>
<dbReference type="PANTHER" id="PTHR42792">
    <property type="entry name" value="FLAGELLIN"/>
    <property type="match status" value="1"/>
</dbReference>
<dbReference type="Proteomes" id="UP001203423">
    <property type="component" value="Unassembled WGS sequence"/>
</dbReference>
<evidence type="ECO:0000256" key="2">
    <source>
        <dbReference type="ARBA" id="ARBA00004613"/>
    </source>
</evidence>
<gene>
    <name evidence="7" type="primary">flgL</name>
    <name evidence="7" type="ORF">L2764_13435</name>
</gene>
<evidence type="ECO:0000313" key="7">
    <source>
        <dbReference type="EMBL" id="MCL1125455.1"/>
    </source>
</evidence>
<dbReference type="RefSeq" id="WP_248940767.1">
    <property type="nucleotide sequence ID" value="NZ_JAKIKS010000049.1"/>
</dbReference>
<evidence type="ECO:0000256" key="3">
    <source>
        <dbReference type="ARBA" id="ARBA00005709"/>
    </source>
</evidence>
<keyword evidence="8" id="KW-1185">Reference proteome</keyword>
<sequence>MRISTAQMFNQTSSSVLKHQSNTSEILGQISSGKKVITAGDNPVAAIAIDNIKQQNTQAEQYLSNIDIATGRLSVTESTLGSVENLLQSMRDKMLQGVNGSLSDLDRQALTDELQGNLDQLVDLANSKDSADNSIFSGFKTDVTPFAFDSHGDISYSGDSGVRDTLIASNSTLATNIAGDSLFMSVPNAMGDYSASYDLAQQGDFSVKSAKVSDSTTHASGQYQYDFIDNGAGGLDVDVTDPSGTVTRLSNLDATQPIILNGLTVQLEGTPVAGDTVTLNPESNANIFDSLSDMITLLETGEVINTPQGQAEFNQLLNNIDSGQAQLALGRSQVGNDLNALDKAKDVHIEMQLVNTSALSLLEDLDIASAITEYEKQQLSLNVVSQLFAKVNSVSLFDYL</sequence>
<name>A0ABT0LDQ1_9GAMM</name>
<dbReference type="SUPFAM" id="SSF64518">
    <property type="entry name" value="Phase 1 flagellin"/>
    <property type="match status" value="1"/>
</dbReference>
<evidence type="ECO:0000256" key="5">
    <source>
        <dbReference type="ARBA" id="ARBA00023143"/>
    </source>
</evidence>